<protein>
    <recommendedName>
        <fullName evidence="2">Dockerin domain-containing protein</fullName>
    </recommendedName>
</protein>
<dbReference type="GO" id="GO:0004553">
    <property type="term" value="F:hydrolase activity, hydrolyzing O-glycosyl compounds"/>
    <property type="evidence" value="ECO:0007669"/>
    <property type="project" value="InterPro"/>
</dbReference>
<dbReference type="PROSITE" id="PS00018">
    <property type="entry name" value="EF_HAND_1"/>
    <property type="match status" value="1"/>
</dbReference>
<dbReference type="Gene3D" id="2.160.10.10">
    <property type="entry name" value="Hexapeptide repeat proteins"/>
    <property type="match status" value="1"/>
</dbReference>
<dbReference type="SUPFAM" id="SSF49899">
    <property type="entry name" value="Concanavalin A-like lectins/glucanases"/>
    <property type="match status" value="1"/>
</dbReference>
<reference evidence="3 4" key="1">
    <citation type="submission" date="2016-10" db="EMBL/GenBank/DDBJ databases">
        <authorList>
            <person name="de Groot N.N."/>
        </authorList>
    </citation>
    <scope>NUCLEOTIDE SEQUENCE [LARGE SCALE GENOMIC DNA]</scope>
    <source>
        <strain evidence="3 4">YAD2003</strain>
    </source>
</reference>
<dbReference type="EMBL" id="FNWV01000005">
    <property type="protein sequence ID" value="SEH59776.1"/>
    <property type="molecule type" value="Genomic_DNA"/>
</dbReference>
<dbReference type="InterPro" id="IPR011004">
    <property type="entry name" value="Trimer_LpxA-like_sf"/>
</dbReference>
<dbReference type="Pfam" id="PF00404">
    <property type="entry name" value="Dockerin_1"/>
    <property type="match status" value="1"/>
</dbReference>
<dbReference type="PROSITE" id="PS51766">
    <property type="entry name" value="DOCKERIN"/>
    <property type="match status" value="1"/>
</dbReference>
<sequence length="918" mass="100583">MFRSARKTAATVLAAALSLSTVPLSACIETAGAADALMTRDIWCANEDVNRWESEHFQFIWGKNGADSAKITTQFLKENAKNLEACWDVYMNDLSMEAPTQSVNLALRDGNRYKVNFYISGTGLKPFPDDWAYMGYDNQGYAFMFCCVGAMQNSPNPSWVLPHEFGHVVTAHQLGWNENKYVSSWWEAIANWYREQFLYSDYYSSQWGNVNGITDYFETYMKNLCFTSILGRDNYASWAFLQYITENPDDLPGYGSSFVRDLMQQGKRDEYPYIEIERISGADMKDTLGHYTKRLATLDLAHKKDYQSRQNELLARGEWNWGEIFTILENTIGMEDYYTVPTERAPQQFGVNIVPLEVTGSSISVTLEGLTKTNGADWRACIAVEQKDGTTRYSELFKAGETMNMDFGSNDSAAYLTVTATPDISVWQQTGVPWAYGTGEFDEAHAPFLSKTRYPWGAIITGAGIKQTQNDAAAVHGSRHPNGGGFVASTAKVEPSVYVGADAKVLGYSTVSGNAIIDGYAVVSGNAKISGNAVVKGHAVVAENAVVKDNAIIADNAGVMGSAVISDNARVLESGLVFNTYTVSGNATVKGVAYCLSNGSATGQAMPDGDYYDDSGRTIQKGSMYGWTSYDEYAQNRPYTDGQMAALEFAADSTDIAADEYTSTFGISIGSPVWSKAMTSGKGVLTFEGSDEQYLLADSSYTALHTAEYQTAVLLRSKSRSELFRFGSEDKGITLVAENGSVALYGVDQCVKVNEAYKLGEWITVSVLISDGKATLKIDNGNELKTETAEFSAEPIDVIGTNDVYLIGAGMNGSMDYFRVYNKDVPEADYYYTEKEDIQDVTTSGYVGDLNSDGRVDVFDFVLMKKAIIDKNTISSKNMLAAADVNGDKEIGIADLVLLQNYLLGKDKSFPVGGTYTV</sequence>
<dbReference type="OrthoDB" id="6428915at2"/>
<feature type="domain" description="Dockerin" evidence="2">
    <location>
        <begin position="843"/>
        <end position="912"/>
    </location>
</feature>
<dbReference type="RefSeq" id="WP_074716219.1">
    <property type="nucleotide sequence ID" value="NZ_FNWV01000005.1"/>
</dbReference>
<organism evidence="3 4">
    <name type="scientific">Ruminococcus flavefaciens</name>
    <dbReference type="NCBI Taxonomy" id="1265"/>
    <lineage>
        <taxon>Bacteria</taxon>
        <taxon>Bacillati</taxon>
        <taxon>Bacillota</taxon>
        <taxon>Clostridia</taxon>
        <taxon>Eubacteriales</taxon>
        <taxon>Oscillospiraceae</taxon>
        <taxon>Ruminococcus</taxon>
    </lineage>
</organism>
<dbReference type="InterPro" id="IPR002105">
    <property type="entry name" value="Dockerin_1_rpt"/>
</dbReference>
<dbReference type="SUPFAM" id="SSF51161">
    <property type="entry name" value="Trimeric LpxA-like enzymes"/>
    <property type="match status" value="1"/>
</dbReference>
<dbReference type="InterPro" id="IPR016134">
    <property type="entry name" value="Dockerin_dom"/>
</dbReference>
<evidence type="ECO:0000313" key="3">
    <source>
        <dbReference type="EMBL" id="SEH59776.1"/>
    </source>
</evidence>
<accession>A0A1H6JBX1</accession>
<proteinExistence type="predicted"/>
<evidence type="ECO:0000259" key="2">
    <source>
        <dbReference type="PROSITE" id="PS51766"/>
    </source>
</evidence>
<dbReference type="InterPro" id="IPR018247">
    <property type="entry name" value="EF_Hand_1_Ca_BS"/>
</dbReference>
<evidence type="ECO:0000313" key="4">
    <source>
        <dbReference type="Proteomes" id="UP000183190"/>
    </source>
</evidence>
<keyword evidence="1" id="KW-0732">Signal</keyword>
<dbReference type="InterPro" id="IPR013320">
    <property type="entry name" value="ConA-like_dom_sf"/>
</dbReference>
<dbReference type="SUPFAM" id="SSF63446">
    <property type="entry name" value="Type I dockerin domain"/>
    <property type="match status" value="1"/>
</dbReference>
<name>A0A1H6JBX1_RUMFL</name>
<dbReference type="Pfam" id="PF19527">
    <property type="entry name" value="DUF6055"/>
    <property type="match status" value="1"/>
</dbReference>
<dbReference type="AlphaFoldDB" id="A0A1H6JBX1"/>
<dbReference type="Gene3D" id="1.10.1330.10">
    <property type="entry name" value="Dockerin domain"/>
    <property type="match status" value="1"/>
</dbReference>
<dbReference type="Proteomes" id="UP000183190">
    <property type="component" value="Unassembled WGS sequence"/>
</dbReference>
<feature type="chain" id="PRO_5038741652" description="Dockerin domain-containing protein" evidence="1">
    <location>
        <begin position="27"/>
        <end position="918"/>
    </location>
</feature>
<feature type="signal peptide" evidence="1">
    <location>
        <begin position="1"/>
        <end position="26"/>
    </location>
</feature>
<evidence type="ECO:0000256" key="1">
    <source>
        <dbReference type="SAM" id="SignalP"/>
    </source>
</evidence>
<gene>
    <name evidence="3" type="ORF">SAMN02910265_01619</name>
</gene>
<dbReference type="GO" id="GO:0000272">
    <property type="term" value="P:polysaccharide catabolic process"/>
    <property type="evidence" value="ECO:0007669"/>
    <property type="project" value="InterPro"/>
</dbReference>
<dbReference type="InterPro" id="IPR036439">
    <property type="entry name" value="Dockerin_dom_sf"/>
</dbReference>
<dbReference type="InterPro" id="IPR045690">
    <property type="entry name" value="DUF6055"/>
</dbReference>
<dbReference type="CDD" id="cd14256">
    <property type="entry name" value="Dockerin_I"/>
    <property type="match status" value="1"/>
</dbReference>